<feature type="domain" description="ABC-2 type transporter transmembrane" evidence="7">
    <location>
        <begin position="8"/>
        <end position="204"/>
    </location>
</feature>
<dbReference type="Pfam" id="PF01061">
    <property type="entry name" value="ABC2_membrane"/>
    <property type="match status" value="1"/>
</dbReference>
<protein>
    <submittedName>
        <fullName evidence="8">ABC transporter permease</fullName>
    </submittedName>
</protein>
<evidence type="ECO:0000256" key="1">
    <source>
        <dbReference type="ARBA" id="ARBA00004141"/>
    </source>
</evidence>
<reference evidence="9" key="1">
    <citation type="journal article" date="2019" name="Int. J. Syst. Evol. Microbiol.">
        <title>The Global Catalogue of Microorganisms (GCM) 10K type strain sequencing project: providing services to taxonomists for standard genome sequencing and annotation.</title>
        <authorList>
            <consortium name="The Broad Institute Genomics Platform"/>
            <consortium name="The Broad Institute Genome Sequencing Center for Infectious Disease"/>
            <person name="Wu L."/>
            <person name="Ma J."/>
        </authorList>
    </citation>
    <scope>NUCLEOTIDE SEQUENCE [LARGE SCALE GENOMIC DNA]</scope>
    <source>
        <strain evidence="9">JCM 31037</strain>
    </source>
</reference>
<feature type="transmembrane region" description="Helical" evidence="6">
    <location>
        <begin position="47"/>
        <end position="66"/>
    </location>
</feature>
<evidence type="ECO:0000256" key="6">
    <source>
        <dbReference type="SAM" id="Phobius"/>
    </source>
</evidence>
<dbReference type="Proteomes" id="UP001597260">
    <property type="component" value="Unassembled WGS sequence"/>
</dbReference>
<dbReference type="EMBL" id="JBHTMP010000021">
    <property type="protein sequence ID" value="MFD1322506.1"/>
    <property type="molecule type" value="Genomic_DNA"/>
</dbReference>
<dbReference type="PANTHER" id="PTHR43229">
    <property type="entry name" value="NODULATION PROTEIN J"/>
    <property type="match status" value="1"/>
</dbReference>
<proteinExistence type="predicted"/>
<feature type="transmembrane region" description="Helical" evidence="6">
    <location>
        <begin position="95"/>
        <end position="119"/>
    </location>
</feature>
<evidence type="ECO:0000256" key="4">
    <source>
        <dbReference type="ARBA" id="ARBA00023136"/>
    </source>
</evidence>
<sequence>MQLALVHAKYQLLETIRIPVAVIGSTFFPAASMLFFVVPFAGDDPVGATFATASMVTFAVMISNLFQYGIGVSEDRAQPWDPYTRTLPAGAFPRFAGRILAGLVMLALPIIPVVIIAAVATEATITVGGFLAGLGVVVIAALPFTLMGLAIGYALPSKAALAVAQLIFFPLAFGGGLLSAPGNAPGFIEMIAPYLPTRGAVELMWAAVGNFEPNPVSLVSLLCWIVAMGALAVWAYRRDEGRRFS</sequence>
<dbReference type="RefSeq" id="WP_377571606.1">
    <property type="nucleotide sequence ID" value="NZ_JBHTMP010000021.1"/>
</dbReference>
<feature type="transmembrane region" description="Helical" evidence="6">
    <location>
        <begin position="216"/>
        <end position="236"/>
    </location>
</feature>
<evidence type="ECO:0000256" key="5">
    <source>
        <dbReference type="ARBA" id="ARBA00023251"/>
    </source>
</evidence>
<accession>A0ABW3YFS0</accession>
<dbReference type="PIRSF" id="PIRSF006648">
    <property type="entry name" value="DrrB"/>
    <property type="match status" value="1"/>
</dbReference>
<keyword evidence="9" id="KW-1185">Reference proteome</keyword>
<evidence type="ECO:0000313" key="9">
    <source>
        <dbReference type="Proteomes" id="UP001597260"/>
    </source>
</evidence>
<evidence type="ECO:0000256" key="3">
    <source>
        <dbReference type="ARBA" id="ARBA00022989"/>
    </source>
</evidence>
<organism evidence="8 9">
    <name type="scientific">Micromonospora sonneratiae</name>
    <dbReference type="NCBI Taxonomy" id="1184706"/>
    <lineage>
        <taxon>Bacteria</taxon>
        <taxon>Bacillati</taxon>
        <taxon>Actinomycetota</taxon>
        <taxon>Actinomycetes</taxon>
        <taxon>Micromonosporales</taxon>
        <taxon>Micromonosporaceae</taxon>
        <taxon>Micromonospora</taxon>
    </lineage>
</organism>
<feature type="transmembrane region" description="Helical" evidence="6">
    <location>
        <begin position="20"/>
        <end position="41"/>
    </location>
</feature>
<keyword evidence="5" id="KW-0046">Antibiotic resistance</keyword>
<evidence type="ECO:0000259" key="7">
    <source>
        <dbReference type="Pfam" id="PF01061"/>
    </source>
</evidence>
<dbReference type="InterPro" id="IPR013525">
    <property type="entry name" value="ABC2_TM"/>
</dbReference>
<feature type="transmembrane region" description="Helical" evidence="6">
    <location>
        <begin position="159"/>
        <end position="180"/>
    </location>
</feature>
<gene>
    <name evidence="8" type="ORF">ACFQ4H_15520</name>
</gene>
<dbReference type="InterPro" id="IPR000412">
    <property type="entry name" value="ABC_2_transport"/>
</dbReference>
<keyword evidence="4 6" id="KW-0472">Membrane</keyword>
<dbReference type="InterPro" id="IPR051784">
    <property type="entry name" value="Nod_factor_ABC_transporter"/>
</dbReference>
<comment type="caution">
    <text evidence="8">The sequence shown here is derived from an EMBL/GenBank/DDBJ whole genome shotgun (WGS) entry which is preliminary data.</text>
</comment>
<comment type="subcellular location">
    <subcellularLocation>
        <location evidence="1">Membrane</location>
        <topology evidence="1">Multi-pass membrane protein</topology>
    </subcellularLocation>
</comment>
<name>A0ABW3YFS0_9ACTN</name>
<keyword evidence="2 6" id="KW-0812">Transmembrane</keyword>
<evidence type="ECO:0000313" key="8">
    <source>
        <dbReference type="EMBL" id="MFD1322506.1"/>
    </source>
</evidence>
<evidence type="ECO:0000256" key="2">
    <source>
        <dbReference type="ARBA" id="ARBA00022692"/>
    </source>
</evidence>
<keyword evidence="3 6" id="KW-1133">Transmembrane helix</keyword>
<dbReference type="PANTHER" id="PTHR43229:SF2">
    <property type="entry name" value="NODULATION PROTEIN J"/>
    <property type="match status" value="1"/>
</dbReference>
<feature type="transmembrane region" description="Helical" evidence="6">
    <location>
        <begin position="125"/>
        <end position="147"/>
    </location>
</feature>